<feature type="domain" description="Phosphoribulokinase/uridine kinase" evidence="1">
    <location>
        <begin position="39"/>
        <end position="237"/>
    </location>
</feature>
<dbReference type="EC" id="2.7.1.48" evidence="2"/>
<keyword evidence="2" id="KW-0808">Transferase</keyword>
<keyword evidence="2" id="KW-0418">Kinase</keyword>
<organism evidence="2 3">
    <name type="scientific">Dispira parvispora</name>
    <dbReference type="NCBI Taxonomy" id="1520584"/>
    <lineage>
        <taxon>Eukaryota</taxon>
        <taxon>Fungi</taxon>
        <taxon>Fungi incertae sedis</taxon>
        <taxon>Zoopagomycota</taxon>
        <taxon>Kickxellomycotina</taxon>
        <taxon>Dimargaritomycetes</taxon>
        <taxon>Dimargaritales</taxon>
        <taxon>Dimargaritaceae</taxon>
        <taxon>Dispira</taxon>
    </lineage>
</organism>
<dbReference type="OrthoDB" id="738517at2759"/>
<evidence type="ECO:0000313" key="2">
    <source>
        <dbReference type="EMBL" id="KAJ1966549.1"/>
    </source>
</evidence>
<accession>A0A9W8ARE1</accession>
<dbReference type="Proteomes" id="UP001150925">
    <property type="component" value="Unassembled WGS sequence"/>
</dbReference>
<dbReference type="EMBL" id="JANBPY010000502">
    <property type="protein sequence ID" value="KAJ1966549.1"/>
    <property type="molecule type" value="Genomic_DNA"/>
</dbReference>
<keyword evidence="3" id="KW-1185">Reference proteome</keyword>
<dbReference type="Gene3D" id="3.40.50.300">
    <property type="entry name" value="P-loop containing nucleotide triphosphate hydrolases"/>
    <property type="match status" value="1"/>
</dbReference>
<dbReference type="PANTHER" id="PTHR10285">
    <property type="entry name" value="URIDINE KINASE"/>
    <property type="match status" value="1"/>
</dbReference>
<dbReference type="GO" id="GO:0005524">
    <property type="term" value="F:ATP binding"/>
    <property type="evidence" value="ECO:0007669"/>
    <property type="project" value="InterPro"/>
</dbReference>
<protein>
    <submittedName>
        <fullName evidence="2">UMP-CMP kinase</fullName>
        <ecNumber evidence="2">2.7.1.48</ecNumber>
    </submittedName>
</protein>
<dbReference type="InterPro" id="IPR027417">
    <property type="entry name" value="P-loop_NTPase"/>
</dbReference>
<dbReference type="SUPFAM" id="SSF52540">
    <property type="entry name" value="P-loop containing nucleoside triphosphate hydrolases"/>
    <property type="match status" value="1"/>
</dbReference>
<proteinExistence type="predicted"/>
<dbReference type="Pfam" id="PF00485">
    <property type="entry name" value="PRK"/>
    <property type="match status" value="1"/>
</dbReference>
<comment type="caution">
    <text evidence="2">The sequence shown here is derived from an EMBL/GenBank/DDBJ whole genome shotgun (WGS) entry which is preliminary data.</text>
</comment>
<sequence>MEPPSSPSLVPFRLENDLAALSLSGFPTDATHLSQTPFIVGITGGRFSGKTCMVDVLRQEIGRQPLLQDRHVLALDQDDFYRELGEAERELAQQGKLNMDHPDAFDFDHLEQVLEALKAGESVTLPRWDPENCCRTAGATVTSKPDVVLLTGVLLLYKRRVRQLLSLMVFVDIDSDTRLSRQVVALMNRSEHQESTSLSAMLHHYTFIAKPSFEEFIQPTKRWADIIVPKGRENAVAINMILQHLNELFKPTTR</sequence>
<dbReference type="InterPro" id="IPR006083">
    <property type="entry name" value="PRK/URK"/>
</dbReference>
<dbReference type="GO" id="GO:0004849">
    <property type="term" value="F:uridine kinase activity"/>
    <property type="evidence" value="ECO:0007669"/>
    <property type="project" value="UniProtKB-EC"/>
</dbReference>
<reference evidence="2" key="1">
    <citation type="submission" date="2022-07" db="EMBL/GenBank/DDBJ databases">
        <title>Phylogenomic reconstructions and comparative analyses of Kickxellomycotina fungi.</title>
        <authorList>
            <person name="Reynolds N.K."/>
            <person name="Stajich J.E."/>
            <person name="Barry K."/>
            <person name="Grigoriev I.V."/>
            <person name="Crous P."/>
            <person name="Smith M.E."/>
        </authorList>
    </citation>
    <scope>NUCLEOTIDE SEQUENCE</scope>
    <source>
        <strain evidence="2">RSA 1196</strain>
    </source>
</reference>
<name>A0A9W8ARE1_9FUNG</name>
<dbReference type="PRINTS" id="PR00988">
    <property type="entry name" value="URIDINKINASE"/>
</dbReference>
<gene>
    <name evidence="2" type="primary">UCK1</name>
    <name evidence="2" type="ORF">IWQ62_002399</name>
</gene>
<evidence type="ECO:0000313" key="3">
    <source>
        <dbReference type="Proteomes" id="UP001150925"/>
    </source>
</evidence>
<dbReference type="AlphaFoldDB" id="A0A9W8ARE1"/>
<evidence type="ECO:0000259" key="1">
    <source>
        <dbReference type="Pfam" id="PF00485"/>
    </source>
</evidence>